<dbReference type="Proteomes" id="UP000296706">
    <property type="component" value="Chromosome"/>
</dbReference>
<dbReference type="STRING" id="1457250.GCA_000755225_01080"/>
<dbReference type="InterPro" id="IPR050536">
    <property type="entry name" value="DtxR_MntR_Metal-Reg"/>
</dbReference>
<accession>A0A4D6HBL7</accession>
<dbReference type="OrthoDB" id="266552at2157"/>
<dbReference type="GeneID" id="39848019"/>
<dbReference type="RefSeq" id="WP_049994997.1">
    <property type="nucleotide sequence ID" value="NZ_CP031310.1"/>
</dbReference>
<dbReference type="PANTHER" id="PTHR33238">
    <property type="entry name" value="IRON (METAL) DEPENDENT REPRESSOR, DTXR FAMILY"/>
    <property type="match status" value="1"/>
</dbReference>
<dbReference type="EMBL" id="CP031310">
    <property type="protein sequence ID" value="QCC51393.1"/>
    <property type="molecule type" value="Genomic_DNA"/>
</dbReference>
<dbReference type="AlphaFoldDB" id="A0A4D6HBL7"/>
<protein>
    <submittedName>
        <fullName evidence="2">Metal-dependent transcriptional regulator</fullName>
    </submittedName>
</protein>
<evidence type="ECO:0000313" key="3">
    <source>
        <dbReference type="Proteomes" id="UP000296706"/>
    </source>
</evidence>
<dbReference type="GO" id="GO:0046914">
    <property type="term" value="F:transition metal ion binding"/>
    <property type="evidence" value="ECO:0007669"/>
    <property type="project" value="InterPro"/>
</dbReference>
<feature type="domain" description="HTH dtxR-type" evidence="1">
    <location>
        <begin position="35"/>
        <end position="76"/>
    </location>
</feature>
<dbReference type="GO" id="GO:0003677">
    <property type="term" value="F:DNA binding"/>
    <property type="evidence" value="ECO:0007669"/>
    <property type="project" value="InterPro"/>
</dbReference>
<dbReference type="InterPro" id="IPR036390">
    <property type="entry name" value="WH_DNA-bd_sf"/>
</dbReference>
<dbReference type="KEGG" id="hsn:DV733_09110"/>
<reference evidence="2 3" key="1">
    <citation type="journal article" date="2019" name="Nat. Commun.">
        <title>A new type of DNA phosphorothioation-based antiviral system in archaea.</title>
        <authorList>
            <person name="Xiong L."/>
            <person name="Liu S."/>
            <person name="Chen S."/>
            <person name="Xiao Y."/>
            <person name="Zhu B."/>
            <person name="Gao Y."/>
            <person name="Zhang Y."/>
            <person name="Chen B."/>
            <person name="Luo J."/>
            <person name="Deng Z."/>
            <person name="Chen X."/>
            <person name="Wang L."/>
            <person name="Chen S."/>
        </authorList>
    </citation>
    <scope>NUCLEOTIDE SEQUENCE [LARGE SCALE GENOMIC DNA]</scope>
    <source>
        <strain evidence="2 3">CBA1105</strain>
    </source>
</reference>
<organism evidence="2 3">
    <name type="scientific">Halapricum salinum</name>
    <dbReference type="NCBI Taxonomy" id="1457250"/>
    <lineage>
        <taxon>Archaea</taxon>
        <taxon>Methanobacteriati</taxon>
        <taxon>Methanobacteriota</taxon>
        <taxon>Stenosarchaea group</taxon>
        <taxon>Halobacteria</taxon>
        <taxon>Halobacteriales</taxon>
        <taxon>Haloarculaceae</taxon>
        <taxon>Halapricum</taxon>
    </lineage>
</organism>
<proteinExistence type="predicted"/>
<dbReference type="Pfam" id="PF01325">
    <property type="entry name" value="Fe_dep_repress"/>
    <property type="match status" value="1"/>
</dbReference>
<dbReference type="InterPro" id="IPR022687">
    <property type="entry name" value="HTH_DTXR"/>
</dbReference>
<evidence type="ECO:0000259" key="1">
    <source>
        <dbReference type="PROSITE" id="PS50944"/>
    </source>
</evidence>
<dbReference type="SUPFAM" id="SSF46785">
    <property type="entry name" value="Winged helix' DNA-binding domain"/>
    <property type="match status" value="1"/>
</dbReference>
<dbReference type="SMART" id="SM00529">
    <property type="entry name" value="HTH_DTXR"/>
    <property type="match status" value="1"/>
</dbReference>
<name>A0A4D6HBL7_9EURY</name>
<evidence type="ECO:0000313" key="2">
    <source>
        <dbReference type="EMBL" id="QCC51393.1"/>
    </source>
</evidence>
<dbReference type="Gene3D" id="1.10.10.10">
    <property type="entry name" value="Winged helix-like DNA-binding domain superfamily/Winged helix DNA-binding domain"/>
    <property type="match status" value="1"/>
</dbReference>
<keyword evidence="3" id="KW-1185">Reference proteome</keyword>
<dbReference type="GO" id="GO:0003700">
    <property type="term" value="F:DNA-binding transcription factor activity"/>
    <property type="evidence" value="ECO:0007669"/>
    <property type="project" value="InterPro"/>
</dbReference>
<sequence>MVESDGAKAADVPVSPGEGRYLCGLLYLSLLDCEPISNGDLATYLNVSGASVTEMIETFDDDGLVEYERYGGAALTERGEAVAREILWRRCAVREFFETAAGVTLDDDRAYRIGFTLSEAEVHALSERVDQPCRGRCEATTAADCDALAG</sequence>
<gene>
    <name evidence="2" type="ORF">DV733_09110</name>
</gene>
<dbReference type="InterPro" id="IPR022689">
    <property type="entry name" value="Iron_dep_repressor"/>
</dbReference>
<dbReference type="PROSITE" id="PS50944">
    <property type="entry name" value="HTH_DTXR"/>
    <property type="match status" value="1"/>
</dbReference>
<dbReference type="InterPro" id="IPR036388">
    <property type="entry name" value="WH-like_DNA-bd_sf"/>
</dbReference>
<dbReference type="PANTHER" id="PTHR33238:SF7">
    <property type="entry name" value="IRON-DEPENDENT TRANSCRIPTIONAL REGULATOR"/>
    <property type="match status" value="1"/>
</dbReference>